<evidence type="ECO:0000313" key="2">
    <source>
        <dbReference type="EMBL" id="QGH76371.1"/>
    </source>
</evidence>
<feature type="compositionally biased region" description="Acidic residues" evidence="1">
    <location>
        <begin position="62"/>
        <end position="75"/>
    </location>
</feature>
<evidence type="ECO:0000313" key="3">
    <source>
        <dbReference type="Proteomes" id="UP000375470"/>
    </source>
</evidence>
<dbReference type="EMBL" id="MN444876">
    <property type="protein sequence ID" value="QGH76371.1"/>
    <property type="molecule type" value="Genomic_DNA"/>
</dbReference>
<accession>A0A5Q2WD59</accession>
<feature type="region of interest" description="Disordered" evidence="1">
    <location>
        <begin position="52"/>
        <end position="80"/>
    </location>
</feature>
<keyword evidence="3" id="KW-1185">Reference proteome</keyword>
<proteinExistence type="predicted"/>
<dbReference type="Proteomes" id="UP000375470">
    <property type="component" value="Segment"/>
</dbReference>
<dbReference type="RefSeq" id="YP_010104826.1">
    <property type="nucleotide sequence ID" value="NC_055822.1"/>
</dbReference>
<name>A0A5Q2WD59_9CAUD</name>
<organism evidence="2 3">
    <name type="scientific">Streptomyces phage Daubenski</name>
    <dbReference type="NCBI Taxonomy" id="2653725"/>
    <lineage>
        <taxon>Viruses</taxon>
        <taxon>Duplodnaviria</taxon>
        <taxon>Heunggongvirae</taxon>
        <taxon>Uroviricota</taxon>
        <taxon>Caudoviricetes</taxon>
        <taxon>Stanwilliamsviridae</taxon>
        <taxon>Boydwoodruffvirinae</taxon>
        <taxon>Samistivirus</taxon>
        <taxon>Samistivirus daubenski</taxon>
    </lineage>
</organism>
<dbReference type="KEGG" id="vg:65122774"/>
<evidence type="ECO:0000256" key="1">
    <source>
        <dbReference type="SAM" id="MobiDB-lite"/>
    </source>
</evidence>
<feature type="compositionally biased region" description="Low complexity" evidence="1">
    <location>
        <begin position="52"/>
        <end position="61"/>
    </location>
</feature>
<reference evidence="2 3" key="1">
    <citation type="submission" date="2019-09" db="EMBL/GenBank/DDBJ databases">
        <authorList>
            <person name="Cummings J.R."/>
            <person name="Eaglin Z.M."/>
            <person name="Kluemper A.J."/>
            <person name="Powell E.A."/>
            <person name="Stamm J."/>
            <person name="Thompson S.A."/>
            <person name="Tolsma S."/>
            <person name="Caruso S.M."/>
            <person name="Garlena R.A."/>
            <person name="Russell D.A."/>
            <person name="Pope W.H."/>
            <person name="Jacobs-Se D."/>
            <person name="Hatfull G.F."/>
        </authorList>
    </citation>
    <scope>NUCLEOTIDE SEQUENCE [LARGE SCALE GENOMIC DNA]</scope>
</reference>
<gene>
    <name evidence="2" type="primary">60</name>
    <name evidence="2" type="ORF">SEA_DAUBENSKI_63</name>
</gene>
<sequence length="124" mass="13595">MSINSNQIIKKPDVVINPNFFLPPGVVDARYPNDEEVTTGDVDIISDITDTTDDIVNTDGDTVTDDPSDVGEENDTDKLYPPDTVIVVSQTIRFSETGQQVVDVILEVPDVQDSIQVDVRMTKA</sequence>
<protein>
    <submittedName>
        <fullName evidence="2">Uncharacterized protein</fullName>
    </submittedName>
</protein>
<dbReference type="GeneID" id="65122774"/>